<feature type="compositionally biased region" description="Basic and acidic residues" evidence="5">
    <location>
        <begin position="397"/>
        <end position="406"/>
    </location>
</feature>
<reference evidence="8" key="1">
    <citation type="submission" date="2022-10" db="EMBL/GenBank/DDBJ databases">
        <authorList>
            <person name="Chen Y."/>
            <person name="Dougan E. K."/>
            <person name="Chan C."/>
            <person name="Rhodes N."/>
            <person name="Thang M."/>
        </authorList>
    </citation>
    <scope>NUCLEOTIDE SEQUENCE</scope>
</reference>
<feature type="transmembrane region" description="Helical" evidence="6">
    <location>
        <begin position="713"/>
        <end position="739"/>
    </location>
</feature>
<feature type="region of interest" description="Disordered" evidence="5">
    <location>
        <begin position="89"/>
        <end position="152"/>
    </location>
</feature>
<feature type="compositionally biased region" description="Acidic residues" evidence="5">
    <location>
        <begin position="1044"/>
        <end position="1055"/>
    </location>
</feature>
<reference evidence="9 10" key="2">
    <citation type="submission" date="2024-05" db="EMBL/GenBank/DDBJ databases">
        <authorList>
            <person name="Chen Y."/>
            <person name="Shah S."/>
            <person name="Dougan E. K."/>
            <person name="Thang M."/>
            <person name="Chan C."/>
        </authorList>
    </citation>
    <scope>NUCLEOTIDE SEQUENCE [LARGE SCALE GENOMIC DNA]</scope>
</reference>
<dbReference type="Gene3D" id="1.20.120.350">
    <property type="entry name" value="Voltage-gated potassium channels. Chain C"/>
    <property type="match status" value="1"/>
</dbReference>
<dbReference type="EMBL" id="CAMXCT030006678">
    <property type="protein sequence ID" value="CAL4805466.1"/>
    <property type="molecule type" value="Genomic_DNA"/>
</dbReference>
<dbReference type="OrthoDB" id="436018at2759"/>
<evidence type="ECO:0000256" key="1">
    <source>
        <dbReference type="ARBA" id="ARBA00004141"/>
    </source>
</evidence>
<protein>
    <submittedName>
        <fullName evidence="9">Voltage-dependent L-type calcium channel subunit alpha-1S</fullName>
    </submittedName>
</protein>
<feature type="compositionally biased region" description="Acidic residues" evidence="5">
    <location>
        <begin position="1025"/>
        <end position="1034"/>
    </location>
</feature>
<name>A0A9P1GNI6_9DINO</name>
<comment type="subcellular location">
    <subcellularLocation>
        <location evidence="1">Membrane</location>
        <topology evidence="1">Multi-pass membrane protein</topology>
    </subcellularLocation>
</comment>
<dbReference type="GO" id="GO:0005854">
    <property type="term" value="C:nascent polypeptide-associated complex"/>
    <property type="evidence" value="ECO:0007669"/>
    <property type="project" value="InterPro"/>
</dbReference>
<feature type="compositionally biased region" description="Acidic residues" evidence="5">
    <location>
        <begin position="927"/>
        <end position="939"/>
    </location>
</feature>
<keyword evidence="2 6" id="KW-0812">Transmembrane</keyword>
<proteinExistence type="predicted"/>
<evidence type="ECO:0000256" key="4">
    <source>
        <dbReference type="ARBA" id="ARBA00023136"/>
    </source>
</evidence>
<evidence type="ECO:0000256" key="6">
    <source>
        <dbReference type="SAM" id="Phobius"/>
    </source>
</evidence>
<keyword evidence="4 6" id="KW-0472">Membrane</keyword>
<sequence>MVEMQPGICKMEFAMGSHGLSWRAGSTEVERVSCQARLLGVKPGWSISMIDGVPIETSYQAWNELMRCKKSGKKYQVYFTKDEASIRDDQARAEAERARKAKQEEERKKREEIERKIREEAEKKRADEIASKKQEYWDKQQAQQEAEVAEGVANDKAPIEAAVPEAAEAPEAPAEEEPPAEADRKSSDLERNVAGPSPSKQSKGKKSVVLQELIQDTKEKNAGMISVDAMRDLLDDQMEEMHGLFVAHFQKNKRMLDKLEQDQKVKEFELNTLRNQLMTLGSPSKQVGRGAGLDRAQLETAKKLLVQRDAACRLAEQENFQLREQLAAMQAAVRVFPPDPVSPLPPSTADSVLHRIERAQTVLQTWASNHHPRIKLAEYVDSDDEDMDLPGAVPTNRKGETKALPDEKEDEEEEPIDPKAEYLRQNQKQRKKKALNSKLKALDMKSRMRDAFAEPSYIATEHYHKTGWAQYIAKSYWFEHGTMLVILLNSVWLGIDSTINSRALLFDAGPGIIFVENLLCLIFSVEIIIRFVAFKSKLQAFKDFWFVFDFLLAFLMVLETWVIAVAAWQRSAEGRRLQLQMPMPWVGIQVLMVTGEDLFLIDTSVLRMLRLLRLTRVARIARLLRFLPEVRLSDHGNNGHTCCVGAPGLDDRLRSSLKSNMVFAIAFTQVAVDTPAGHAYFSSLPQAMFSLIFNGCFNNNLVEMARLSFQDDLVVSFLFAGFLLIAPLTVMNLLLGVLVEGVRVVATAEQEGRVVRNLKEELHYAKEAMGADDTTISQEVDIQDVFVEWEVESDIRGRFRRSGRMFIPTPSGEFPWVNIKTAGRHFEVLLPLVKAMRQPNDELPIGMVTISDLEREITSLHETVRPGQTIDKTIVHGEAWLCKKFCVLVKRKLSRGQYCRDPRFRALLHELSPPEDTEDHDGRSTSDDSDANVDDDDNDDHAGGPVHVPAEEAIVLDDDDEVDRECDGPKDPAQELAHPIEPVIPELSSQRMDEVDECPMNGDEVLTGDGEIPLTQEAAKSPQQEDNDSQEEESCPTNLLTSFDDADISEDEEEKDAPQKPDSETQKNEDKQDAKHKPVTEKKGWKDLPNTKQPSIPFLEKKLAALRRQQTASSAKKSVPSSSSSSLKDEVVVVNDSLPYGEDNAETQEPLDDVEDIMNRLKAEAPPIDEDMSEHSVLRRQQLHIKASSMDDGDGDDNALTDGKTDDGGKKPKGKGKGKGRGGKGKGKGKGKVKKPTSTKKPGKAKKTEKEQSLEGSAGSEPTKKHKRKSKEADVGKDVSEGKETEEGGEAPKKPKRVRNPGGSVTFARRYKPSSSFGAAKWDAIRNAFVAEIKPHLSKFSEHEDHFWMFCGKEWEGQEVSESNVEAAAIRVCMARRGEAWRRRLRLNIDRGVAERRQNQHDKDLLRHHAHLISMGVPCSHIVKQARTELRTQAHAGRLLRKFANVRLKDAERGVHRIFVEEGFAVPIPIERINVGAGALAKFPIIKFSSWVKYLLDTNRLRQLTGMADFENMKATLGEWWSRFRALYPEHGVFRLANEGRLCLELTIPFYSHTDEGRSYKHAPLWVLSSHGCIGRGTRAFIKKGELIVNRPPLRRKSMGVNFVGNTWSTQFIFCSILRAHFAERPEILEALVAAYASDVASLATDGVTSSDGRTQIWCVHVGTKADLPALAKLGGFKRSFGNVPRAPSSRSACRGICHLCLAGREAPNGDAILPFEDMSLNPAWLATMDTEEPWTSTPAILNGALIEEERQAQFFLPDIWHNVHMGIGKSWASSSFVTLAELSDNLPGNSMQARFDFLSRDYLDFCARCKVQPFVDGINRETMCFPQSSATPEGKWSKAACTTIMLKYLENLASRFIAGHTDNNILLAIEKGTKSLNTAISAMYCLGYWVRRDYAIKIAHHLLKFLQMYQKSAAGSIQLRRNRFPIKPKLHMVHHCVQRLLSEARRSQWVVNPIAESVQMQEDYIGRPSRLSRRVNPRAIHERTLSRSLICSMEALLASDLDPRGLDGH</sequence>
<feature type="transmembrane region" description="Helical" evidence="6">
    <location>
        <begin position="511"/>
        <end position="532"/>
    </location>
</feature>
<organism evidence="8">
    <name type="scientific">Cladocopium goreaui</name>
    <dbReference type="NCBI Taxonomy" id="2562237"/>
    <lineage>
        <taxon>Eukaryota</taxon>
        <taxon>Sar</taxon>
        <taxon>Alveolata</taxon>
        <taxon>Dinophyceae</taxon>
        <taxon>Suessiales</taxon>
        <taxon>Symbiodiniaceae</taxon>
        <taxon>Cladocopium</taxon>
    </lineage>
</organism>
<evidence type="ECO:0000256" key="5">
    <source>
        <dbReference type="SAM" id="MobiDB-lite"/>
    </source>
</evidence>
<keyword evidence="3 6" id="KW-1133">Transmembrane helix</keyword>
<feature type="compositionally biased region" description="Basic and acidic residues" evidence="5">
    <location>
        <begin position="89"/>
        <end position="138"/>
    </location>
</feature>
<evidence type="ECO:0000256" key="3">
    <source>
        <dbReference type="ARBA" id="ARBA00022989"/>
    </source>
</evidence>
<feature type="compositionally biased region" description="Basic and acidic residues" evidence="5">
    <location>
        <begin position="1056"/>
        <end position="1086"/>
    </location>
</feature>
<evidence type="ECO:0000313" key="9">
    <source>
        <dbReference type="EMBL" id="CAL4805466.1"/>
    </source>
</evidence>
<gene>
    <name evidence="8" type="ORF">C1SCF055_LOCUS42748</name>
</gene>
<keyword evidence="10" id="KW-1185">Reference proteome</keyword>
<dbReference type="EMBL" id="CAMXCT020006678">
    <property type="protein sequence ID" value="CAL1171529.1"/>
    <property type="molecule type" value="Genomic_DNA"/>
</dbReference>
<dbReference type="PANTHER" id="PTHR21713">
    <property type="entry name" value="NASCENT POLYPEPTIDE ASSOCIATED COMPLEX ALPHA SUBUNIT-RELATED"/>
    <property type="match status" value="1"/>
</dbReference>
<dbReference type="InterPro" id="IPR027359">
    <property type="entry name" value="Volt_channel_dom_sf"/>
</dbReference>
<dbReference type="Proteomes" id="UP001152797">
    <property type="component" value="Unassembled WGS sequence"/>
</dbReference>
<feature type="region of interest" description="Disordered" evidence="5">
    <location>
        <begin position="166"/>
        <end position="208"/>
    </location>
</feature>
<feature type="region of interest" description="Disordered" evidence="5">
    <location>
        <begin position="379"/>
        <end position="436"/>
    </location>
</feature>
<evidence type="ECO:0000256" key="2">
    <source>
        <dbReference type="ARBA" id="ARBA00022692"/>
    </source>
</evidence>
<feature type="region of interest" description="Disordered" evidence="5">
    <location>
        <begin position="910"/>
        <end position="1309"/>
    </location>
</feature>
<dbReference type="Pfam" id="PF00520">
    <property type="entry name" value="Ion_trans"/>
    <property type="match status" value="1"/>
</dbReference>
<feature type="compositionally biased region" description="Low complexity" evidence="5">
    <location>
        <begin position="140"/>
        <end position="152"/>
    </location>
</feature>
<feature type="transmembrane region" description="Helical" evidence="6">
    <location>
        <begin position="588"/>
        <end position="609"/>
    </location>
</feature>
<evidence type="ECO:0000313" key="10">
    <source>
        <dbReference type="Proteomes" id="UP001152797"/>
    </source>
</evidence>
<dbReference type="GO" id="GO:0005216">
    <property type="term" value="F:monoatomic ion channel activity"/>
    <property type="evidence" value="ECO:0007669"/>
    <property type="project" value="InterPro"/>
</dbReference>
<dbReference type="InterPro" id="IPR005821">
    <property type="entry name" value="Ion_trans_dom"/>
</dbReference>
<comment type="caution">
    <text evidence="8">The sequence shown here is derived from an EMBL/GenBank/DDBJ whole genome shotgun (WGS) entry which is preliminary data.</text>
</comment>
<feature type="compositionally biased region" description="Basic and acidic residues" evidence="5">
    <location>
        <begin position="1271"/>
        <end position="1293"/>
    </location>
</feature>
<dbReference type="EMBL" id="CAMXCT010006678">
    <property type="protein sequence ID" value="CAI4018154.1"/>
    <property type="molecule type" value="Genomic_DNA"/>
</dbReference>
<dbReference type="InterPro" id="IPR016641">
    <property type="entry name" value="EGD2/NACA0like"/>
</dbReference>
<accession>A0A9P1GNI6</accession>
<evidence type="ECO:0000313" key="8">
    <source>
        <dbReference type="EMBL" id="CAI4018154.1"/>
    </source>
</evidence>
<feature type="compositionally biased region" description="Basic residues" evidence="5">
    <location>
        <begin position="1211"/>
        <end position="1245"/>
    </location>
</feature>
<evidence type="ECO:0000259" key="7">
    <source>
        <dbReference type="Pfam" id="PF00520"/>
    </source>
</evidence>
<feature type="compositionally biased region" description="Acidic residues" evidence="5">
    <location>
        <begin position="954"/>
        <end position="964"/>
    </location>
</feature>
<feature type="transmembrane region" description="Helical" evidence="6">
    <location>
        <begin position="544"/>
        <end position="568"/>
    </location>
</feature>
<dbReference type="GO" id="GO:0016020">
    <property type="term" value="C:membrane"/>
    <property type="evidence" value="ECO:0007669"/>
    <property type="project" value="UniProtKB-SubCell"/>
</dbReference>
<feature type="compositionally biased region" description="Acidic residues" evidence="5">
    <location>
        <begin position="1143"/>
        <end position="1156"/>
    </location>
</feature>
<feature type="compositionally biased region" description="Basic and acidic residues" evidence="5">
    <location>
        <begin position="181"/>
        <end position="191"/>
    </location>
</feature>
<feature type="domain" description="Ion transport" evidence="7">
    <location>
        <begin position="476"/>
        <end position="629"/>
    </location>
</feature>
<dbReference type="SUPFAM" id="SSF81324">
    <property type="entry name" value="Voltage-gated potassium channels"/>
    <property type="match status" value="1"/>
</dbReference>
<feature type="compositionally biased region" description="Low complexity" evidence="5">
    <location>
        <begin position="1113"/>
        <end position="1126"/>
    </location>
</feature>